<comment type="cofactor">
    <cofactor evidence="7">
        <name>Zn(2+)</name>
        <dbReference type="ChEBI" id="CHEBI:29105"/>
    </cofactor>
    <text evidence="7">Binds 1 zinc ion per subunit.</text>
</comment>
<evidence type="ECO:0000256" key="3">
    <source>
        <dbReference type="ARBA" id="ARBA00022723"/>
    </source>
</evidence>
<feature type="domain" description="EGF-like" evidence="9">
    <location>
        <begin position="470"/>
        <end position="481"/>
    </location>
</feature>
<dbReference type="GO" id="GO:0007155">
    <property type="term" value="P:cell adhesion"/>
    <property type="evidence" value="ECO:0007669"/>
    <property type="project" value="InterPro"/>
</dbReference>
<evidence type="ECO:0000313" key="11">
    <source>
        <dbReference type="Proteomes" id="UP000689195"/>
    </source>
</evidence>
<keyword evidence="6 7" id="KW-0482">Metalloprotease</keyword>
<dbReference type="InterPro" id="IPR000742">
    <property type="entry name" value="EGF"/>
</dbReference>
<dbReference type="GO" id="GO:0016020">
    <property type="term" value="C:membrane"/>
    <property type="evidence" value="ECO:0007669"/>
    <property type="project" value="InterPro"/>
</dbReference>
<reference evidence="10" key="1">
    <citation type="submission" date="2021-01" db="EMBL/GenBank/DDBJ databases">
        <authorList>
            <consortium name="Genoscope - CEA"/>
            <person name="William W."/>
        </authorList>
    </citation>
    <scope>NUCLEOTIDE SEQUENCE</scope>
</reference>
<evidence type="ECO:0000256" key="6">
    <source>
        <dbReference type="ARBA" id="ARBA00023049"/>
    </source>
</evidence>
<keyword evidence="3 7" id="KW-0479">Metal-binding</keyword>
<dbReference type="AlphaFoldDB" id="A0A8S1SCK5"/>
<evidence type="ECO:0000313" key="10">
    <source>
        <dbReference type="EMBL" id="CAD8137678.1"/>
    </source>
</evidence>
<feature type="chain" id="PRO_5035869267" description="EGF-like domain-containing protein" evidence="8">
    <location>
        <begin position="17"/>
        <end position="594"/>
    </location>
</feature>
<protein>
    <recommendedName>
        <fullName evidence="9">EGF-like domain-containing protein</fullName>
    </recommendedName>
</protein>
<dbReference type="PANTHER" id="PTHR10942:SF0">
    <property type="entry name" value="LEISHMANOLYSIN-LIKE PEPTIDASE"/>
    <property type="match status" value="1"/>
</dbReference>
<accession>A0A8S1SCK5</accession>
<evidence type="ECO:0000256" key="2">
    <source>
        <dbReference type="ARBA" id="ARBA00022670"/>
    </source>
</evidence>
<dbReference type="InterPro" id="IPR001577">
    <property type="entry name" value="Peptidase_M8"/>
</dbReference>
<evidence type="ECO:0000256" key="8">
    <source>
        <dbReference type="SAM" id="SignalP"/>
    </source>
</evidence>
<dbReference type="PROSITE" id="PS00022">
    <property type="entry name" value="EGF_1"/>
    <property type="match status" value="1"/>
</dbReference>
<dbReference type="EMBL" id="CAJJDO010000006">
    <property type="protein sequence ID" value="CAD8137678.1"/>
    <property type="molecule type" value="Genomic_DNA"/>
</dbReference>
<dbReference type="GO" id="GO:0046872">
    <property type="term" value="F:metal ion binding"/>
    <property type="evidence" value="ECO:0007669"/>
    <property type="project" value="UniProtKB-KW"/>
</dbReference>
<keyword evidence="8" id="KW-0732">Signal</keyword>
<evidence type="ECO:0000256" key="1">
    <source>
        <dbReference type="ARBA" id="ARBA00005860"/>
    </source>
</evidence>
<organism evidence="10 11">
    <name type="scientific">Paramecium pentaurelia</name>
    <dbReference type="NCBI Taxonomy" id="43138"/>
    <lineage>
        <taxon>Eukaryota</taxon>
        <taxon>Sar</taxon>
        <taxon>Alveolata</taxon>
        <taxon>Ciliophora</taxon>
        <taxon>Intramacronucleata</taxon>
        <taxon>Oligohymenophorea</taxon>
        <taxon>Peniculida</taxon>
        <taxon>Parameciidae</taxon>
        <taxon>Paramecium</taxon>
    </lineage>
</organism>
<dbReference type="FunFam" id="2.10.220.10:FF:000050">
    <property type="entry name" value="Proprotein convertase subtilisin/kexin type 5"/>
    <property type="match status" value="1"/>
</dbReference>
<feature type="binding site" evidence="7">
    <location>
        <position position="253"/>
    </location>
    <ligand>
        <name>Zn(2+)</name>
        <dbReference type="ChEBI" id="CHEBI:29105"/>
        <note>catalytic</note>
    </ligand>
</feature>
<dbReference type="GO" id="GO:0006508">
    <property type="term" value="P:proteolysis"/>
    <property type="evidence" value="ECO:0007669"/>
    <property type="project" value="UniProtKB-KW"/>
</dbReference>
<name>A0A8S1SCK5_9CILI</name>
<dbReference type="CDD" id="cd00064">
    <property type="entry name" value="FU"/>
    <property type="match status" value="1"/>
</dbReference>
<keyword evidence="4" id="KW-0378">Hydrolase</keyword>
<gene>
    <name evidence="10" type="ORF">PPENT_87.1.T0060212</name>
</gene>
<dbReference type="Proteomes" id="UP000689195">
    <property type="component" value="Unassembled WGS sequence"/>
</dbReference>
<dbReference type="PANTHER" id="PTHR10942">
    <property type="entry name" value="LEISHMANOLYSIN-LIKE PEPTIDASE"/>
    <property type="match status" value="1"/>
</dbReference>
<dbReference type="InterPro" id="IPR006212">
    <property type="entry name" value="Furin_repeat"/>
</dbReference>
<feature type="signal peptide" evidence="8">
    <location>
        <begin position="1"/>
        <end position="16"/>
    </location>
</feature>
<dbReference type="GO" id="GO:0004222">
    <property type="term" value="F:metalloendopeptidase activity"/>
    <property type="evidence" value="ECO:0007669"/>
    <property type="project" value="InterPro"/>
</dbReference>
<sequence>MKYLLIFTILFYCIDCQKQQFTYRFSDGSKRKLEELKPNISEKEWEPLRIHFEYLSSNYNENYTSYITEILEMVSIFFYRFLLVKRMNEKITFKESYPKQFYGFQIMQSLMDQQYDADLVIFVNIENSTKFYKAYCGPTVYDELSLRPIIALMSWNINYTKIDKTNKIIYESNLESAIHEIIHGLGITYDYFSKYYDSVTGKNYENPNFYKQNNITYLSTPRLINFARIYFNCSNLKGIQMEDNGGPGTSDFHFERLLLYNELMTGSQLTGNLLITDFTFQLLQDTGFYRISDYKPDQSQWGRNKGCEFVENYCNNNNFTEFCYQKNIESCSYERTGQSICMQEILSGQCMYQQIYTDQFCKNDQNQVQNQSSQIITYYGSDSICLDGSISPIESYQKFTCQKFKCDINNKLKIIIGDLEFDCSQSGPIQIPNDFFGNLECPNNPENVCLFRNDCPNSCGLKGFCINKQCICSKGYSGLDCQQICDGYRYQGSCLQNCPNLTYPLDLIKYCIGCPGNCLSCSNYNQCTKCKSGYFLREGFCDNLLLDKELDSQNPEYINENNNPQSSDTNSAEIVISTNSNIFLMCIILFMLLY</sequence>
<keyword evidence="11" id="KW-1185">Reference proteome</keyword>
<keyword evidence="5 7" id="KW-0862">Zinc</keyword>
<dbReference type="OrthoDB" id="238768at2759"/>
<dbReference type="Pfam" id="PF01457">
    <property type="entry name" value="Peptidase_M8"/>
    <property type="match status" value="1"/>
</dbReference>
<keyword evidence="2" id="KW-0645">Protease</keyword>
<comment type="similarity">
    <text evidence="1">Belongs to the peptidase M8 family.</text>
</comment>
<evidence type="ECO:0000256" key="5">
    <source>
        <dbReference type="ARBA" id="ARBA00022833"/>
    </source>
</evidence>
<evidence type="ECO:0000256" key="4">
    <source>
        <dbReference type="ARBA" id="ARBA00022801"/>
    </source>
</evidence>
<dbReference type="FunFam" id="3.90.132.10:FF:000001">
    <property type="entry name" value="leishmanolysin-like peptidase isoform X2"/>
    <property type="match status" value="1"/>
</dbReference>
<comment type="caution">
    <text evidence="10">The sequence shown here is derived from an EMBL/GenBank/DDBJ whole genome shotgun (WGS) entry which is preliminary data.</text>
</comment>
<evidence type="ECO:0000259" key="9">
    <source>
        <dbReference type="PROSITE" id="PS00022"/>
    </source>
</evidence>
<proteinExistence type="inferred from homology"/>
<evidence type="ECO:0000256" key="7">
    <source>
        <dbReference type="PIRSR" id="PIRSR601577-2"/>
    </source>
</evidence>
<dbReference type="GO" id="GO:0005737">
    <property type="term" value="C:cytoplasm"/>
    <property type="evidence" value="ECO:0007669"/>
    <property type="project" value="TreeGrafter"/>
</dbReference>